<keyword evidence="1" id="KW-0175">Coiled coil</keyword>
<keyword evidence="2" id="KW-0472">Membrane</keyword>
<evidence type="ECO:0008006" key="5">
    <source>
        <dbReference type="Google" id="ProtNLM"/>
    </source>
</evidence>
<dbReference type="RefSeq" id="WP_160839128.1">
    <property type="nucleotide sequence ID" value="NZ_WMET01000004.1"/>
</dbReference>
<feature type="transmembrane region" description="Helical" evidence="2">
    <location>
        <begin position="12"/>
        <end position="29"/>
    </location>
</feature>
<dbReference type="AlphaFoldDB" id="A0A845DVC7"/>
<name>A0A845DVC7_9BACI</name>
<reference evidence="3 4" key="1">
    <citation type="submission" date="2019-11" db="EMBL/GenBank/DDBJ databases">
        <title>Genome sequences of 17 halophilic strains isolated from different environments.</title>
        <authorList>
            <person name="Furrow R.E."/>
        </authorList>
    </citation>
    <scope>NUCLEOTIDE SEQUENCE [LARGE SCALE GENOMIC DNA]</scope>
    <source>
        <strain evidence="3 4">22511_23_Filter</strain>
    </source>
</reference>
<gene>
    <name evidence="3" type="ORF">GLW04_16220</name>
</gene>
<protein>
    <recommendedName>
        <fullName evidence="5">GAF domain-containing protein</fullName>
    </recommendedName>
</protein>
<evidence type="ECO:0000313" key="4">
    <source>
        <dbReference type="Proteomes" id="UP000460949"/>
    </source>
</evidence>
<keyword evidence="2" id="KW-0812">Transmembrane</keyword>
<evidence type="ECO:0000256" key="2">
    <source>
        <dbReference type="SAM" id="Phobius"/>
    </source>
</evidence>
<proteinExistence type="predicted"/>
<sequence>MFYQQSSFIRKFIELILVFLVLRFLDQTLEWNMLEWLFNPVFFAVLLFSLRYGLHLALLSFAAAFIYYVYDIYQRDGDLFLLFYDSSNYLSLLFLLVTAVISGLYSTSFRERYESQQYVLEETRDENEELKSSLSVLERSQRVMQAKVLDSEYTLSRIYEVGKTLDQPSPELVRNEAVTIIGDLFEAEDLAVYHVDSSKKSLRLRVRKGNTERLPQTIFIDDAASIFSRSLRNKTITLKTVEDEAAAPVLIGPVVYNQDVREVLVIDQLDFAKLTKYEVQILSLVLDWMGNRIERAGEYLRKEEEQKMYPGTNIYYKEAFDELVEMQEKREEKYGVPFSVVSIDVSPYREMSVVEAEIILRAYLRELDIMGYDQSSQYFYFLLPGTSTQNASIVEERIYKALETKGGIHIG</sequence>
<dbReference type="EMBL" id="WMET01000004">
    <property type="protein sequence ID" value="MYL21450.1"/>
    <property type="molecule type" value="Genomic_DNA"/>
</dbReference>
<feature type="coiled-coil region" evidence="1">
    <location>
        <begin position="113"/>
        <end position="140"/>
    </location>
</feature>
<keyword evidence="2" id="KW-1133">Transmembrane helix</keyword>
<evidence type="ECO:0000256" key="1">
    <source>
        <dbReference type="SAM" id="Coils"/>
    </source>
</evidence>
<feature type="transmembrane region" description="Helical" evidence="2">
    <location>
        <begin position="41"/>
        <end position="70"/>
    </location>
</feature>
<organism evidence="3 4">
    <name type="scientific">Halobacillus litoralis</name>
    <dbReference type="NCBI Taxonomy" id="45668"/>
    <lineage>
        <taxon>Bacteria</taxon>
        <taxon>Bacillati</taxon>
        <taxon>Bacillota</taxon>
        <taxon>Bacilli</taxon>
        <taxon>Bacillales</taxon>
        <taxon>Bacillaceae</taxon>
        <taxon>Halobacillus</taxon>
    </lineage>
</organism>
<evidence type="ECO:0000313" key="3">
    <source>
        <dbReference type="EMBL" id="MYL21450.1"/>
    </source>
</evidence>
<accession>A0A845DVC7</accession>
<feature type="transmembrane region" description="Helical" evidence="2">
    <location>
        <begin position="82"/>
        <end position="105"/>
    </location>
</feature>
<dbReference type="SUPFAM" id="SSF55781">
    <property type="entry name" value="GAF domain-like"/>
    <property type="match status" value="1"/>
</dbReference>
<comment type="caution">
    <text evidence="3">The sequence shown here is derived from an EMBL/GenBank/DDBJ whole genome shotgun (WGS) entry which is preliminary data.</text>
</comment>
<dbReference type="Proteomes" id="UP000460949">
    <property type="component" value="Unassembled WGS sequence"/>
</dbReference>
<dbReference type="Gene3D" id="3.30.450.40">
    <property type="match status" value="1"/>
</dbReference>
<dbReference type="InterPro" id="IPR029016">
    <property type="entry name" value="GAF-like_dom_sf"/>
</dbReference>